<dbReference type="InterPro" id="IPR001387">
    <property type="entry name" value="Cro/C1-type_HTH"/>
</dbReference>
<proteinExistence type="predicted"/>
<dbReference type="EMBL" id="CP003071">
    <property type="protein sequence ID" value="AGA87458.1"/>
    <property type="molecule type" value="Genomic_DNA"/>
</dbReference>
<dbReference type="Proteomes" id="UP000010820">
    <property type="component" value="Chromosome"/>
</dbReference>
<evidence type="ECO:0000313" key="3">
    <source>
        <dbReference type="Proteomes" id="UP000010820"/>
    </source>
</evidence>
<dbReference type="PATRIC" id="fig|644801.3.peg.2883"/>
<dbReference type="Gene3D" id="1.10.260.40">
    <property type="entry name" value="lambda repressor-like DNA-binding domains"/>
    <property type="match status" value="1"/>
</dbReference>
<dbReference type="CDD" id="cd00093">
    <property type="entry name" value="HTH_XRE"/>
    <property type="match status" value="1"/>
</dbReference>
<dbReference type="eggNOG" id="COG1396">
    <property type="taxonomic scope" value="Bacteria"/>
</dbReference>
<sequence>MNVQVIMRDGSPEYAVLPWDEYQALLNAVGARPPAVAAPASPDAQPRPPLSQLPFLRDAKGLTVEALARAVGISPAYLALIEAGEREPDAAIRRALARALEITGWEGDA</sequence>
<reference evidence="2 3" key="1">
    <citation type="submission" date="2011-10" db="EMBL/GenBank/DDBJ databases">
        <title>Complete sequence of chromosome of Pseudomonas stutzeri RCH2.</title>
        <authorList>
            <consortium name="US DOE Joint Genome Institute"/>
            <person name="Lucas S."/>
            <person name="Han J."/>
            <person name="Lapidus A."/>
            <person name="Cheng J.-F."/>
            <person name="Goodwin L."/>
            <person name="Pitluck S."/>
            <person name="Peters L."/>
            <person name="Ovchinnikova G."/>
            <person name="Zeytun A."/>
            <person name="Lu M."/>
            <person name="Detter J.C."/>
            <person name="Han C."/>
            <person name="Tapia R."/>
            <person name="Land M."/>
            <person name="Hauser L."/>
            <person name="Kyrpides N."/>
            <person name="Ivanova N."/>
            <person name="Pagani I."/>
            <person name="Chakraborty R."/>
            <person name="Arkin A."/>
            <person name="Dehal P."/>
            <person name="Wall J."/>
            <person name="Hazen T."/>
            <person name="Woyke T."/>
        </authorList>
    </citation>
    <scope>NUCLEOTIDE SEQUENCE [LARGE SCALE GENOMIC DNA]</scope>
    <source>
        <strain evidence="2 3">RCH2</strain>
    </source>
</reference>
<dbReference type="AlphaFoldDB" id="L0GL20"/>
<organism evidence="2 3">
    <name type="scientific">Stutzerimonas stutzeri RCH2</name>
    <dbReference type="NCBI Taxonomy" id="644801"/>
    <lineage>
        <taxon>Bacteria</taxon>
        <taxon>Pseudomonadati</taxon>
        <taxon>Pseudomonadota</taxon>
        <taxon>Gammaproteobacteria</taxon>
        <taxon>Pseudomonadales</taxon>
        <taxon>Pseudomonadaceae</taxon>
        <taxon>Stutzerimonas</taxon>
    </lineage>
</organism>
<dbReference type="SMART" id="SM00530">
    <property type="entry name" value="HTH_XRE"/>
    <property type="match status" value="1"/>
</dbReference>
<dbReference type="SUPFAM" id="SSF47413">
    <property type="entry name" value="lambda repressor-like DNA-binding domains"/>
    <property type="match status" value="1"/>
</dbReference>
<dbReference type="Pfam" id="PF01381">
    <property type="entry name" value="HTH_3"/>
    <property type="match status" value="1"/>
</dbReference>
<feature type="domain" description="HTH cro/C1-type" evidence="1">
    <location>
        <begin position="56"/>
        <end position="103"/>
    </location>
</feature>
<dbReference type="InterPro" id="IPR010982">
    <property type="entry name" value="Lambda_DNA-bd_dom_sf"/>
</dbReference>
<evidence type="ECO:0000259" key="1">
    <source>
        <dbReference type="PROSITE" id="PS50943"/>
    </source>
</evidence>
<dbReference type="GO" id="GO:0003677">
    <property type="term" value="F:DNA binding"/>
    <property type="evidence" value="ECO:0007669"/>
    <property type="project" value="InterPro"/>
</dbReference>
<accession>L0GL20</accession>
<gene>
    <name evidence="2" type="ORF">Psest_2955</name>
</gene>
<dbReference type="RefSeq" id="WP_015277705.1">
    <property type="nucleotide sequence ID" value="NC_019936.1"/>
</dbReference>
<protein>
    <submittedName>
        <fullName evidence="2">Putative transcriptional regulator with C-terminal CBS domains</fullName>
    </submittedName>
</protein>
<dbReference type="KEGG" id="psh:Psest_2955"/>
<dbReference type="HOGENOM" id="CLU_136757_2_0_6"/>
<evidence type="ECO:0000313" key="2">
    <source>
        <dbReference type="EMBL" id="AGA87458.1"/>
    </source>
</evidence>
<name>L0GL20_STUST</name>
<dbReference type="PROSITE" id="PS50943">
    <property type="entry name" value="HTH_CROC1"/>
    <property type="match status" value="1"/>
</dbReference>
<dbReference type="STRING" id="644801.Psest_2955"/>